<evidence type="ECO:0000256" key="5">
    <source>
        <dbReference type="ARBA" id="ARBA00022525"/>
    </source>
</evidence>
<comment type="subunit">
    <text evidence="3">Interacts with PTH1R (via N-terminal extracellular domain).</text>
</comment>
<dbReference type="PANTHER" id="PTHR10541:SF2">
    <property type="entry name" value="PARATHYROID HORMONE"/>
    <property type="match status" value="1"/>
</dbReference>
<keyword evidence="6" id="KW-0165">Cleavage on pair of basic residues</keyword>
<comment type="subcellular location">
    <subcellularLocation>
        <location evidence="1">Secreted</location>
    </subcellularLocation>
</comment>
<evidence type="ECO:0000256" key="2">
    <source>
        <dbReference type="ARBA" id="ARBA00006307"/>
    </source>
</evidence>
<name>A0A8C5C950_GADMO</name>
<dbReference type="Pfam" id="PF01279">
    <property type="entry name" value="Parathyroid"/>
    <property type="match status" value="1"/>
</dbReference>
<dbReference type="InterPro" id="IPR001415">
    <property type="entry name" value="PTH/PTH-rel"/>
</dbReference>
<evidence type="ECO:0000313" key="12">
    <source>
        <dbReference type="Proteomes" id="UP000694546"/>
    </source>
</evidence>
<evidence type="ECO:0000256" key="3">
    <source>
        <dbReference type="ARBA" id="ARBA00011605"/>
    </source>
</evidence>
<organism evidence="11 12">
    <name type="scientific">Gadus morhua</name>
    <name type="common">Atlantic cod</name>
    <dbReference type="NCBI Taxonomy" id="8049"/>
    <lineage>
        <taxon>Eukaryota</taxon>
        <taxon>Metazoa</taxon>
        <taxon>Chordata</taxon>
        <taxon>Craniata</taxon>
        <taxon>Vertebrata</taxon>
        <taxon>Euteleostomi</taxon>
        <taxon>Actinopterygii</taxon>
        <taxon>Neopterygii</taxon>
        <taxon>Teleostei</taxon>
        <taxon>Neoteleostei</taxon>
        <taxon>Acanthomorphata</taxon>
        <taxon>Zeiogadaria</taxon>
        <taxon>Gadariae</taxon>
        <taxon>Gadiformes</taxon>
        <taxon>Gadoidei</taxon>
        <taxon>Gadidae</taxon>
        <taxon>Gadus</taxon>
    </lineage>
</organism>
<protein>
    <recommendedName>
        <fullName evidence="4">Parathyroid hormone</fullName>
    </recommendedName>
</protein>
<reference evidence="11" key="1">
    <citation type="submission" date="2025-08" db="UniProtKB">
        <authorList>
            <consortium name="Ensembl"/>
        </authorList>
    </citation>
    <scope>IDENTIFICATION</scope>
</reference>
<evidence type="ECO:0000313" key="11">
    <source>
        <dbReference type="Ensembl" id="ENSGMOP00000056838.1"/>
    </source>
</evidence>
<evidence type="ECO:0000256" key="8">
    <source>
        <dbReference type="ARBA" id="ARBA00022729"/>
    </source>
</evidence>
<dbReference type="GeneTree" id="ENSGT00940000170472"/>
<proteinExistence type="inferred from homology"/>
<accession>A0A8C5C950</accession>
<evidence type="ECO:0000256" key="6">
    <source>
        <dbReference type="ARBA" id="ARBA00022685"/>
    </source>
</evidence>
<feature type="region of interest" description="Disordered" evidence="10">
    <location>
        <begin position="66"/>
        <end position="87"/>
    </location>
</feature>
<evidence type="ECO:0000256" key="7">
    <source>
        <dbReference type="ARBA" id="ARBA00022702"/>
    </source>
</evidence>
<dbReference type="GO" id="GO:0006874">
    <property type="term" value="P:intracellular calcium ion homeostasis"/>
    <property type="evidence" value="ECO:0007669"/>
    <property type="project" value="InterPro"/>
</dbReference>
<sequence>MQIKDVAKRLHIVLFVGLYILAHCGAQPLRKRSVSEVQLMHNVWEHKHALDRQDWLQMKLGNIHTGSISSAGRPGKGPLLLTPPDSKDLSPEQITLDMNLLDLNSRHSH</sequence>
<evidence type="ECO:0000256" key="1">
    <source>
        <dbReference type="ARBA" id="ARBA00004613"/>
    </source>
</evidence>
<dbReference type="Ensembl" id="ENSGMOT00000054256.1">
    <property type="protein sequence ID" value="ENSGMOP00000056838.1"/>
    <property type="gene ID" value="ENSGMOG00000027238.1"/>
</dbReference>
<comment type="similarity">
    <text evidence="2">Belongs to the parathyroid hormone family.</text>
</comment>
<dbReference type="GO" id="GO:0005576">
    <property type="term" value="C:extracellular region"/>
    <property type="evidence" value="ECO:0007669"/>
    <property type="project" value="UniProtKB-SubCell"/>
</dbReference>
<dbReference type="GO" id="GO:0005179">
    <property type="term" value="F:hormone activity"/>
    <property type="evidence" value="ECO:0007669"/>
    <property type="project" value="UniProtKB-KW"/>
</dbReference>
<reference evidence="11" key="2">
    <citation type="submission" date="2025-09" db="UniProtKB">
        <authorList>
            <consortium name="Ensembl"/>
        </authorList>
    </citation>
    <scope>IDENTIFICATION</scope>
</reference>
<evidence type="ECO:0000256" key="10">
    <source>
        <dbReference type="SAM" id="MobiDB-lite"/>
    </source>
</evidence>
<keyword evidence="12" id="KW-1185">Reference proteome</keyword>
<comment type="function">
    <text evidence="9">Parathyroid hormone elevates calcium level by dissolving the salts in bone and preventing their renal excretion. Acts by binding to its receptor, PTH1R, activating G protein-coupled receptor signaling. Stimulates [1-14C]-2-deoxy-D-glucose (2DG) transport and glycogen synthesis in osteoblastic cells.</text>
</comment>
<evidence type="ECO:0000256" key="4">
    <source>
        <dbReference type="ARBA" id="ARBA00022135"/>
    </source>
</evidence>
<dbReference type="SMART" id="SM00087">
    <property type="entry name" value="PTH"/>
    <property type="match status" value="1"/>
</dbReference>
<dbReference type="AlphaFoldDB" id="A0A8C5C950"/>
<keyword evidence="7" id="KW-0372">Hormone</keyword>
<keyword evidence="8" id="KW-0732">Signal</keyword>
<dbReference type="PANTHER" id="PTHR10541">
    <property type="entry name" value="PARATHYROID HORMONE"/>
    <property type="match status" value="1"/>
</dbReference>
<keyword evidence="5" id="KW-0964">Secreted</keyword>
<dbReference type="InterPro" id="IPR003625">
    <property type="entry name" value="PTH"/>
</dbReference>
<evidence type="ECO:0000256" key="9">
    <source>
        <dbReference type="ARBA" id="ARBA00093407"/>
    </source>
</evidence>
<dbReference type="Proteomes" id="UP000694546">
    <property type="component" value="Chromosome 9"/>
</dbReference>